<name>A0A098LCU5_9BACT</name>
<protein>
    <recommendedName>
        <fullName evidence="2">DUF6787 domain-containing protein</fullName>
    </recommendedName>
</protein>
<dbReference type="Pfam" id="PF20584">
    <property type="entry name" value="DUF6787"/>
    <property type="match status" value="1"/>
</dbReference>
<organism evidence="3 4">
    <name type="scientific">Sporocytophaga myxococcoides</name>
    <dbReference type="NCBI Taxonomy" id="153721"/>
    <lineage>
        <taxon>Bacteria</taxon>
        <taxon>Pseudomonadati</taxon>
        <taxon>Bacteroidota</taxon>
        <taxon>Cytophagia</taxon>
        <taxon>Cytophagales</taxon>
        <taxon>Cytophagaceae</taxon>
        <taxon>Sporocytophaga</taxon>
    </lineage>
</organism>
<keyword evidence="1" id="KW-0472">Membrane</keyword>
<evidence type="ECO:0000313" key="3">
    <source>
        <dbReference type="EMBL" id="GAL84153.1"/>
    </source>
</evidence>
<evidence type="ECO:0000259" key="2">
    <source>
        <dbReference type="Pfam" id="PF20584"/>
    </source>
</evidence>
<dbReference type="InterPro" id="IPR046714">
    <property type="entry name" value="DUF6787"/>
</dbReference>
<dbReference type="AlphaFoldDB" id="A0A098LCU5"/>
<feature type="domain" description="DUF6787" evidence="2">
    <location>
        <begin position="2"/>
        <end position="67"/>
    </location>
</feature>
<gene>
    <name evidence="3" type="ORF">MYP_1381</name>
</gene>
<accession>A0A098LCU5</accession>
<dbReference type="Proteomes" id="UP000030185">
    <property type="component" value="Unassembled WGS sequence"/>
</dbReference>
<dbReference type="EMBL" id="BBLT01000002">
    <property type="protein sequence ID" value="GAL84153.1"/>
    <property type="molecule type" value="Genomic_DNA"/>
</dbReference>
<keyword evidence="1" id="KW-1133">Transmembrane helix</keyword>
<proteinExistence type="predicted"/>
<keyword evidence="1" id="KW-0812">Transmembrane</keyword>
<reference evidence="3 4" key="1">
    <citation type="submission" date="2014-09" db="EMBL/GenBank/DDBJ databases">
        <title>Sporocytophaga myxococcoides PG-01 genome sequencing.</title>
        <authorList>
            <person name="Liu L."/>
            <person name="Gao P.J."/>
            <person name="Chen G.J."/>
            <person name="Wang L.S."/>
        </authorList>
    </citation>
    <scope>NUCLEOTIDE SEQUENCE [LARGE SCALE GENOMIC DNA]</scope>
    <source>
        <strain evidence="3 4">PG-01</strain>
    </source>
</reference>
<evidence type="ECO:0000256" key="1">
    <source>
        <dbReference type="SAM" id="Phobius"/>
    </source>
</evidence>
<comment type="caution">
    <text evidence="3">The sequence shown here is derived from an EMBL/GenBank/DDBJ whole genome shotgun (WGS) entry which is preliminary data.</text>
</comment>
<feature type="transmembrane region" description="Helical" evidence="1">
    <location>
        <begin position="26"/>
        <end position="55"/>
    </location>
</feature>
<sequence>MSAVEVRKILFPLIGVVEDTPFYVKFLLWLFVIFPFYYVFLLTYGFIFGQFPFFWAMTKKTFGRFGKPFKR</sequence>
<keyword evidence="4" id="KW-1185">Reference proteome</keyword>
<evidence type="ECO:0000313" key="4">
    <source>
        <dbReference type="Proteomes" id="UP000030185"/>
    </source>
</evidence>